<dbReference type="EMBL" id="CP017448">
    <property type="protein sequence ID" value="AOV16904.1"/>
    <property type="molecule type" value="Genomic_DNA"/>
</dbReference>
<dbReference type="Pfam" id="PF09600">
    <property type="entry name" value="Cyd_oper_YbgE"/>
    <property type="match status" value="1"/>
</dbReference>
<organism evidence="2 3">
    <name type="scientific">Acidihalobacter aeolianus</name>
    <dbReference type="NCBI Taxonomy" id="2792603"/>
    <lineage>
        <taxon>Bacteria</taxon>
        <taxon>Pseudomonadati</taxon>
        <taxon>Pseudomonadota</taxon>
        <taxon>Gammaproteobacteria</taxon>
        <taxon>Chromatiales</taxon>
        <taxon>Ectothiorhodospiraceae</taxon>
        <taxon>Acidihalobacter</taxon>
    </lineage>
</organism>
<dbReference type="KEGG" id="aaeo:BJI67_07365"/>
<dbReference type="RefSeq" id="WP_070072487.1">
    <property type="nucleotide sequence ID" value="NZ_CP017448.1"/>
</dbReference>
<evidence type="ECO:0000256" key="1">
    <source>
        <dbReference type="SAM" id="Phobius"/>
    </source>
</evidence>
<protein>
    <submittedName>
        <fullName evidence="2">Uncharacterized protein</fullName>
    </submittedName>
</protein>
<dbReference type="Proteomes" id="UP000095342">
    <property type="component" value="Chromosome"/>
</dbReference>
<keyword evidence="1" id="KW-0472">Membrane</keyword>
<evidence type="ECO:0000313" key="3">
    <source>
        <dbReference type="Proteomes" id="UP000095342"/>
    </source>
</evidence>
<keyword evidence="3" id="KW-1185">Reference proteome</keyword>
<reference evidence="2 3" key="1">
    <citation type="submission" date="2016-09" db="EMBL/GenBank/DDBJ databases">
        <title>Acidihalobacter prosperus V6 (DSM14174).</title>
        <authorList>
            <person name="Khaleque H.N."/>
            <person name="Ramsay J.P."/>
            <person name="Murphy R.J.T."/>
            <person name="Kaksonen A.H."/>
            <person name="Boxall N.J."/>
            <person name="Watkin E.L.J."/>
        </authorList>
    </citation>
    <scope>NUCLEOTIDE SEQUENCE [LARGE SCALE GENOMIC DNA]</scope>
    <source>
        <strain evidence="2 3">V6</strain>
    </source>
</reference>
<proteinExistence type="predicted"/>
<feature type="transmembrane region" description="Helical" evidence="1">
    <location>
        <begin position="72"/>
        <end position="92"/>
    </location>
</feature>
<feature type="transmembrane region" description="Helical" evidence="1">
    <location>
        <begin position="12"/>
        <end position="30"/>
    </location>
</feature>
<dbReference type="AlphaFoldDB" id="A0A1D8K7G3"/>
<evidence type="ECO:0000313" key="2">
    <source>
        <dbReference type="EMBL" id="AOV16904.1"/>
    </source>
</evidence>
<feature type="transmembrane region" description="Helical" evidence="1">
    <location>
        <begin position="42"/>
        <end position="60"/>
    </location>
</feature>
<name>A0A1D8K7G3_9GAMM</name>
<keyword evidence="1" id="KW-0812">Transmembrane</keyword>
<dbReference type="InterPro" id="IPR011846">
    <property type="entry name" value="Cyd_oper_YbgE"/>
</dbReference>
<keyword evidence="1" id="KW-1133">Transmembrane helix</keyword>
<accession>A0A1D8K7G3</accession>
<gene>
    <name evidence="2" type="ORF">BJI67_07365</name>
</gene>
<sequence length="103" mass="10978">MRHHLRNSLVSASTLIGGATVALLVMIYPWTIAFSGPGFRESLFAVATFAAAGGFILGLGYRPSSLLFKRLVSPWVVIPMILISLAWIGYALHIGPDALSAHG</sequence>